<keyword evidence="4" id="KW-0472">Membrane</keyword>
<comment type="similarity">
    <text evidence="2">Belongs to the methyl-accepting chemotaxis (MCP) protein family.</text>
</comment>
<name>A0A1V1PFC3_9BACT</name>
<evidence type="ECO:0000256" key="1">
    <source>
        <dbReference type="ARBA" id="ARBA00022500"/>
    </source>
</evidence>
<feature type="domain" description="Methyl-accepting transducer" evidence="5">
    <location>
        <begin position="653"/>
        <end position="882"/>
    </location>
</feature>
<evidence type="ECO:0000313" key="7">
    <source>
        <dbReference type="Proteomes" id="UP000189670"/>
    </source>
</evidence>
<protein>
    <submittedName>
        <fullName evidence="6">Methyl-accepting chemotaxis protein</fullName>
    </submittedName>
</protein>
<reference evidence="7" key="1">
    <citation type="submission" date="2012-11" db="EMBL/GenBank/DDBJ databases">
        <authorList>
            <person name="Lucero-Rivera Y.E."/>
            <person name="Tovar-Ramirez D."/>
        </authorList>
    </citation>
    <scope>NUCLEOTIDE SEQUENCE [LARGE SCALE GENOMIC DNA]</scope>
    <source>
        <strain evidence="7">Araruama</strain>
    </source>
</reference>
<sequence>MILCLCLVNLPIFIIGFVSIRQLDNFSDTTVSNAYDALTGQAHQILLAGLTQNQEKIDQLVKTSKEEALRLSSASNILTYFMERQAGAQGIGERQKAIQIGKKVIQNIIQVCHAQSELLNQKLKTDLSVAEYVLSSMGGLEVQGLSVEWIAKHMFTGEEQKLALPMLQLGFDTIGFNDSFDEPAPLIDEFQELVAGTCTVFQRMNDGGDMLAVLSNQKTQAGKRAIGKYMPSVLPDGSPNKLIQSVLSGKVFQGRVLIHDSWYISLFKGLLDEDENIVGMICVGISDNEIDDLKNTIMEIKAGQNGLTYVFDNSGTILIHPSSDQRHSKIKTDLNTILSAYTNDQIFIKSLNPDVPDKLTLVMPFSPWGWNIAAEVDISEFRRKMITTHELLTDLKNAYNAAQVTIGKQSIPIFKRIFVMNANNEPIVGIEKGEKCTGTDQSVLKFLKNTQTHKPNTVFTTSILVDPENEGEIIQILSPVVKENFQYGMILCDLDWSVAGMILDSVNIGKSDYAFIVNKQGILVNHPGYRLRDSKSIKDTQFSNIDIQTVVNIQTGKGGHGVYTIEGKKRYMVYRPFQLSGQTYTICAVESVNKFLGLADSIRDKARQSRTQVLIILCCCAFSLIFVSLLLGIRLSVGIANPILRVIGGLNDGSAQVSSVFSQVSSNSQFMTKRSSEQAASIQEVSSFLEEISSMARQHSDHASDVDNNIQDVHKMIADTNSSMDYLQSSMIEITEVTEDIQKLIKNIDEIAFQTNLLALNAAVEAARAGEAGAGFAIVADEVRNLAMRVADTAKNTGSLIKQTADKSKSGAEIVKTACLKFNQISQKISSATSQVSQIATASNKQASDVEEIRQVIIQMNKSIQENAINAEQSSSLSDELNIQAEQLQHFVYDLAVLVNGNGNGNGNGNRNGNGKDPMIPMDEQYIYDHRTVNGTSFGTFLR</sequence>
<dbReference type="PROSITE" id="PS50111">
    <property type="entry name" value="CHEMOTAXIS_TRANSDUC_2"/>
    <property type="match status" value="1"/>
</dbReference>
<dbReference type="GO" id="GO:0016020">
    <property type="term" value="C:membrane"/>
    <property type="evidence" value="ECO:0007669"/>
    <property type="project" value="InterPro"/>
</dbReference>
<organism evidence="6 7">
    <name type="scientific">Candidatus Magnetoglobus multicellularis str. Araruama</name>
    <dbReference type="NCBI Taxonomy" id="890399"/>
    <lineage>
        <taxon>Bacteria</taxon>
        <taxon>Pseudomonadati</taxon>
        <taxon>Thermodesulfobacteriota</taxon>
        <taxon>Desulfobacteria</taxon>
        <taxon>Desulfobacterales</taxon>
        <taxon>Desulfobacteraceae</taxon>
        <taxon>Candidatus Magnetoglobus</taxon>
    </lineage>
</organism>
<dbReference type="GO" id="GO:0004888">
    <property type="term" value="F:transmembrane signaling receptor activity"/>
    <property type="evidence" value="ECO:0007669"/>
    <property type="project" value="InterPro"/>
</dbReference>
<dbReference type="PRINTS" id="PR00260">
    <property type="entry name" value="CHEMTRNSDUCR"/>
</dbReference>
<keyword evidence="3" id="KW-0807">Transducer</keyword>
<keyword evidence="4" id="KW-0812">Transmembrane</keyword>
<proteinExistence type="inferred from homology"/>
<dbReference type="PANTHER" id="PTHR43531:SF11">
    <property type="entry name" value="METHYL-ACCEPTING CHEMOTAXIS PROTEIN 3"/>
    <property type="match status" value="1"/>
</dbReference>
<accession>A0A1V1PFC3</accession>
<dbReference type="AlphaFoldDB" id="A0A1V1PFC3"/>
<gene>
    <name evidence="6" type="ORF">OMM_00930</name>
</gene>
<dbReference type="CDD" id="cd12912">
    <property type="entry name" value="PDC2_MCP_like"/>
    <property type="match status" value="1"/>
</dbReference>
<evidence type="ECO:0000313" key="6">
    <source>
        <dbReference type="EMBL" id="ETR73484.1"/>
    </source>
</evidence>
<evidence type="ECO:0000256" key="3">
    <source>
        <dbReference type="PROSITE-ProRule" id="PRU00284"/>
    </source>
</evidence>
<dbReference type="SUPFAM" id="SSF58104">
    <property type="entry name" value="Methyl-accepting chemotaxis protein (MCP) signaling domain"/>
    <property type="match status" value="1"/>
</dbReference>
<comment type="caution">
    <text evidence="6">The sequence shown here is derived from an EMBL/GenBank/DDBJ whole genome shotgun (WGS) entry which is preliminary data.</text>
</comment>
<dbReference type="EMBL" id="ATBP01000057">
    <property type="protein sequence ID" value="ETR73484.1"/>
    <property type="molecule type" value="Genomic_DNA"/>
</dbReference>
<evidence type="ECO:0000259" key="5">
    <source>
        <dbReference type="PROSITE" id="PS50111"/>
    </source>
</evidence>
<evidence type="ECO:0000256" key="2">
    <source>
        <dbReference type="ARBA" id="ARBA00029447"/>
    </source>
</evidence>
<dbReference type="InterPro" id="IPR029151">
    <property type="entry name" value="Sensor-like_sf"/>
</dbReference>
<keyword evidence="1" id="KW-0145">Chemotaxis</keyword>
<dbReference type="SMART" id="SM00283">
    <property type="entry name" value="MA"/>
    <property type="match status" value="1"/>
</dbReference>
<evidence type="ECO:0000256" key="4">
    <source>
        <dbReference type="SAM" id="Phobius"/>
    </source>
</evidence>
<dbReference type="InterPro" id="IPR004089">
    <property type="entry name" value="MCPsignal_dom"/>
</dbReference>
<dbReference type="PANTHER" id="PTHR43531">
    <property type="entry name" value="PROTEIN ICFG"/>
    <property type="match status" value="1"/>
</dbReference>
<dbReference type="SUPFAM" id="SSF103190">
    <property type="entry name" value="Sensory domain-like"/>
    <property type="match status" value="1"/>
</dbReference>
<dbReference type="GO" id="GO:0007165">
    <property type="term" value="P:signal transduction"/>
    <property type="evidence" value="ECO:0007669"/>
    <property type="project" value="UniProtKB-KW"/>
</dbReference>
<dbReference type="Pfam" id="PF17201">
    <property type="entry name" value="Cache_3-Cache_2"/>
    <property type="match status" value="1"/>
</dbReference>
<dbReference type="InterPro" id="IPR033462">
    <property type="entry name" value="Cache_3-Cache_2"/>
</dbReference>
<feature type="transmembrane region" description="Helical" evidence="4">
    <location>
        <begin position="613"/>
        <end position="635"/>
    </location>
</feature>
<dbReference type="Proteomes" id="UP000189670">
    <property type="component" value="Unassembled WGS sequence"/>
</dbReference>
<dbReference type="Gene3D" id="3.30.450.20">
    <property type="entry name" value="PAS domain"/>
    <property type="match status" value="2"/>
</dbReference>
<dbReference type="Gene3D" id="1.10.287.950">
    <property type="entry name" value="Methyl-accepting chemotaxis protein"/>
    <property type="match status" value="1"/>
</dbReference>
<dbReference type="Pfam" id="PF00015">
    <property type="entry name" value="MCPsignal"/>
    <property type="match status" value="1"/>
</dbReference>
<dbReference type="InterPro" id="IPR051310">
    <property type="entry name" value="MCP_chemotaxis"/>
</dbReference>
<dbReference type="GO" id="GO:0006935">
    <property type="term" value="P:chemotaxis"/>
    <property type="evidence" value="ECO:0007669"/>
    <property type="project" value="UniProtKB-KW"/>
</dbReference>
<dbReference type="InterPro" id="IPR004090">
    <property type="entry name" value="Chemotax_Me-accpt_rcpt"/>
</dbReference>
<keyword evidence="4" id="KW-1133">Transmembrane helix</keyword>